<dbReference type="EMBL" id="VMQU01000042">
    <property type="protein sequence ID" value="TVS89389.1"/>
    <property type="molecule type" value="Genomic_DNA"/>
</dbReference>
<name>A0A557XTS4_9MYCO</name>
<organism evidence="1 2">
    <name type="scientific">Mycobacterium helveticum</name>
    <dbReference type="NCBI Taxonomy" id="2592811"/>
    <lineage>
        <taxon>Bacteria</taxon>
        <taxon>Bacillati</taxon>
        <taxon>Actinomycetota</taxon>
        <taxon>Actinomycetes</taxon>
        <taxon>Mycobacteriales</taxon>
        <taxon>Mycobacteriaceae</taxon>
        <taxon>Mycobacterium</taxon>
    </lineage>
</organism>
<reference evidence="1 2" key="1">
    <citation type="submission" date="2019-07" db="EMBL/GenBank/DDBJ databases">
        <title>New Mycobacterium species.</title>
        <authorList>
            <person name="Tortoli E."/>
            <person name="Ghielmetti G."/>
            <person name="Friedel U."/>
            <person name="Trovato A."/>
        </authorList>
    </citation>
    <scope>NUCLEOTIDE SEQUENCE [LARGE SCALE GENOMIC DNA]</scope>
    <source>
        <strain evidence="1 2">16-83</strain>
    </source>
</reference>
<protein>
    <submittedName>
        <fullName evidence="1">Uncharacterized protein</fullName>
    </submittedName>
</protein>
<sequence>MGDLNLQGDPLSGVQRALGEFARERDARTTGFVQGDNLRLPDKTRELLAEFAGREKCFG</sequence>
<comment type="caution">
    <text evidence="1">The sequence shown here is derived from an EMBL/GenBank/DDBJ whole genome shotgun (WGS) entry which is preliminary data.</text>
</comment>
<evidence type="ECO:0000313" key="1">
    <source>
        <dbReference type="EMBL" id="TVS89389.1"/>
    </source>
</evidence>
<proteinExistence type="predicted"/>
<evidence type="ECO:0000313" key="2">
    <source>
        <dbReference type="Proteomes" id="UP000320513"/>
    </source>
</evidence>
<dbReference type="RefSeq" id="WP_144949240.1">
    <property type="nucleotide sequence ID" value="NZ_VMQU01000042.1"/>
</dbReference>
<accession>A0A557XTS4</accession>
<keyword evidence="2" id="KW-1185">Reference proteome</keyword>
<dbReference type="Proteomes" id="UP000320513">
    <property type="component" value="Unassembled WGS sequence"/>
</dbReference>
<dbReference type="AlphaFoldDB" id="A0A557XTS4"/>
<gene>
    <name evidence="1" type="ORF">FPZ47_12015</name>
</gene>